<feature type="transmembrane region" description="Helical" evidence="1">
    <location>
        <begin position="6"/>
        <end position="28"/>
    </location>
</feature>
<reference evidence="3" key="1">
    <citation type="submission" date="2021-01" db="EMBL/GenBank/DDBJ databases">
        <title>Whole genome shotgun sequence of Cellulomonas chitinilytica NBRC 110799.</title>
        <authorList>
            <person name="Komaki H."/>
            <person name="Tamura T."/>
        </authorList>
    </citation>
    <scope>NUCLEOTIDE SEQUENCE</scope>
    <source>
        <strain evidence="3">NBRC 110799</strain>
    </source>
</reference>
<feature type="domain" description="VWFA" evidence="2">
    <location>
        <begin position="100"/>
        <end position="309"/>
    </location>
</feature>
<accession>A0A919P127</accession>
<dbReference type="InterPro" id="IPR002035">
    <property type="entry name" value="VWF_A"/>
</dbReference>
<evidence type="ECO:0000313" key="4">
    <source>
        <dbReference type="Proteomes" id="UP000632740"/>
    </source>
</evidence>
<dbReference type="Gene3D" id="3.40.50.410">
    <property type="entry name" value="von Willebrand factor, type A domain"/>
    <property type="match status" value="1"/>
</dbReference>
<dbReference type="EMBL" id="BONK01000002">
    <property type="protein sequence ID" value="GIG19888.1"/>
    <property type="molecule type" value="Genomic_DNA"/>
</dbReference>
<sequence>MEHELSQPAVLVGTAVLAVVVCAAAVVASRRTGRSRAGTVRVAHVGRLRTLPGYRRAVARRRAGLVVVGLLTLVTLGTAGWLAARPTAVESRQSHLDNRDIVLCLDVSGSMSGEDLAVVRTFRKLVSGLHGERIGLVVFDSMPLVLFPLTDDYDLVRSSLEATEASIAGAEGHPDIAAGTRDMSIGGSLVGDGLTGCAEQFRGDEELARLEGTTDPGTVDPVERSRVVILATDNKQITGRGGQLFTVQEAAQRTAELGALLVVLDANDDGSSTYSQELAAAAQTTGGQTYPAVEGDSAVGAITSIVKGLPSRTVVGPRVTSTFDVPGVALDLLLPLVVGLLVAWRVVRP</sequence>
<gene>
    <name evidence="3" type="ORF">Cch01nite_06120</name>
</gene>
<proteinExistence type="predicted"/>
<evidence type="ECO:0000256" key="1">
    <source>
        <dbReference type="SAM" id="Phobius"/>
    </source>
</evidence>
<dbReference type="SMART" id="SM00327">
    <property type="entry name" value="VWA"/>
    <property type="match status" value="1"/>
</dbReference>
<organism evidence="3 4">
    <name type="scientific">Cellulomonas chitinilytica</name>
    <dbReference type="NCBI Taxonomy" id="398759"/>
    <lineage>
        <taxon>Bacteria</taxon>
        <taxon>Bacillati</taxon>
        <taxon>Actinomycetota</taxon>
        <taxon>Actinomycetes</taxon>
        <taxon>Micrococcales</taxon>
        <taxon>Cellulomonadaceae</taxon>
        <taxon>Cellulomonas</taxon>
    </lineage>
</organism>
<dbReference type="RefSeq" id="WP_203748453.1">
    <property type="nucleotide sequence ID" value="NZ_BONK01000002.1"/>
</dbReference>
<keyword evidence="1" id="KW-1133">Transmembrane helix</keyword>
<keyword evidence="1" id="KW-0472">Membrane</keyword>
<dbReference type="InterPro" id="IPR036465">
    <property type="entry name" value="vWFA_dom_sf"/>
</dbReference>
<dbReference type="Pfam" id="PF13519">
    <property type="entry name" value="VWA_2"/>
    <property type="match status" value="1"/>
</dbReference>
<dbReference type="PROSITE" id="PS50234">
    <property type="entry name" value="VWFA"/>
    <property type="match status" value="1"/>
</dbReference>
<evidence type="ECO:0000313" key="3">
    <source>
        <dbReference type="EMBL" id="GIG19888.1"/>
    </source>
</evidence>
<keyword evidence="4" id="KW-1185">Reference proteome</keyword>
<dbReference type="Proteomes" id="UP000632740">
    <property type="component" value="Unassembled WGS sequence"/>
</dbReference>
<comment type="caution">
    <text evidence="3">The sequence shown here is derived from an EMBL/GenBank/DDBJ whole genome shotgun (WGS) entry which is preliminary data.</text>
</comment>
<keyword evidence="1" id="KW-0812">Transmembrane</keyword>
<feature type="transmembrane region" description="Helical" evidence="1">
    <location>
        <begin position="63"/>
        <end position="84"/>
    </location>
</feature>
<dbReference type="SUPFAM" id="SSF53300">
    <property type="entry name" value="vWA-like"/>
    <property type="match status" value="1"/>
</dbReference>
<evidence type="ECO:0000259" key="2">
    <source>
        <dbReference type="PROSITE" id="PS50234"/>
    </source>
</evidence>
<dbReference type="AlphaFoldDB" id="A0A919P127"/>
<name>A0A919P127_9CELL</name>
<protein>
    <recommendedName>
        <fullName evidence="2">VWFA domain-containing protein</fullName>
    </recommendedName>
</protein>